<accession>A0ABP8DP00</accession>
<evidence type="ECO:0000256" key="1">
    <source>
        <dbReference type="SAM" id="MobiDB-lite"/>
    </source>
</evidence>
<feature type="region of interest" description="Disordered" evidence="1">
    <location>
        <begin position="31"/>
        <end position="55"/>
    </location>
</feature>
<organism evidence="2 3">
    <name type="scientific">Dactylosporangium darangshiense</name>
    <dbReference type="NCBI Taxonomy" id="579108"/>
    <lineage>
        <taxon>Bacteria</taxon>
        <taxon>Bacillati</taxon>
        <taxon>Actinomycetota</taxon>
        <taxon>Actinomycetes</taxon>
        <taxon>Micromonosporales</taxon>
        <taxon>Micromonosporaceae</taxon>
        <taxon>Dactylosporangium</taxon>
    </lineage>
</organism>
<sequence>MIAVIILAGAVYVTLLVRYLARERFHAAEDGRNNAGRVAPANARQGRPASATTPCCTDQGLADTDEPAWTALDDLQLNRLLKESSS</sequence>
<evidence type="ECO:0000313" key="3">
    <source>
        <dbReference type="Proteomes" id="UP001500620"/>
    </source>
</evidence>
<protein>
    <submittedName>
        <fullName evidence="2">Uncharacterized protein</fullName>
    </submittedName>
</protein>
<name>A0ABP8DP00_9ACTN</name>
<evidence type="ECO:0000313" key="2">
    <source>
        <dbReference type="EMBL" id="GAA4260692.1"/>
    </source>
</evidence>
<keyword evidence="3" id="KW-1185">Reference proteome</keyword>
<proteinExistence type="predicted"/>
<comment type="caution">
    <text evidence="2">The sequence shown here is derived from an EMBL/GenBank/DDBJ whole genome shotgun (WGS) entry which is preliminary data.</text>
</comment>
<gene>
    <name evidence="2" type="ORF">GCM10022255_090310</name>
</gene>
<reference evidence="3" key="1">
    <citation type="journal article" date="2019" name="Int. J. Syst. Evol. Microbiol.">
        <title>The Global Catalogue of Microorganisms (GCM) 10K type strain sequencing project: providing services to taxonomists for standard genome sequencing and annotation.</title>
        <authorList>
            <consortium name="The Broad Institute Genomics Platform"/>
            <consortium name="The Broad Institute Genome Sequencing Center for Infectious Disease"/>
            <person name="Wu L."/>
            <person name="Ma J."/>
        </authorList>
    </citation>
    <scope>NUCLEOTIDE SEQUENCE [LARGE SCALE GENOMIC DNA]</scope>
    <source>
        <strain evidence="3">JCM 17441</strain>
    </source>
</reference>
<dbReference type="EMBL" id="BAABAT010000042">
    <property type="protein sequence ID" value="GAA4260692.1"/>
    <property type="molecule type" value="Genomic_DNA"/>
</dbReference>
<dbReference type="RefSeq" id="WP_345137599.1">
    <property type="nucleotide sequence ID" value="NZ_BAABAT010000042.1"/>
</dbReference>
<dbReference type="Proteomes" id="UP001500620">
    <property type="component" value="Unassembled WGS sequence"/>
</dbReference>